<sequence>MSLFTALSVSATGLTAQRQRAELLVENLANSETTRTAEGGPYRRKDAVFSTASVDTPFQSMYASELGNQASGVQVSEIVTDTRDPERRYMPGHPDADTEGYVKLPNVNPAEDMVDLMSASRNYQANVTAMSAVKDMIHRSIDLLR</sequence>
<evidence type="ECO:0000256" key="1">
    <source>
        <dbReference type="ARBA" id="ARBA00004117"/>
    </source>
</evidence>
<dbReference type="RefSeq" id="WP_194450537.1">
    <property type="nucleotide sequence ID" value="NZ_CP063849.1"/>
</dbReference>
<evidence type="ECO:0000256" key="5">
    <source>
        <dbReference type="ARBA" id="ARBA00025933"/>
    </source>
</evidence>
<evidence type="ECO:0000256" key="3">
    <source>
        <dbReference type="ARBA" id="ARBA00017941"/>
    </source>
</evidence>
<dbReference type="GO" id="GO:0030694">
    <property type="term" value="C:bacterial-type flagellum basal body, rod"/>
    <property type="evidence" value="ECO:0007669"/>
    <property type="project" value="UniProtKB-UniRule"/>
</dbReference>
<keyword evidence="4 6" id="KW-0975">Bacterial flagellum</keyword>
<dbReference type="PANTHER" id="PTHR30435:SF2">
    <property type="entry name" value="FLAGELLAR BASAL-BODY ROD PROTEIN FLGC"/>
    <property type="match status" value="1"/>
</dbReference>
<keyword evidence="8" id="KW-0966">Cell projection</keyword>
<dbReference type="NCBIfam" id="TIGR01395">
    <property type="entry name" value="FlgC"/>
    <property type="match status" value="1"/>
</dbReference>
<evidence type="ECO:0000256" key="6">
    <source>
        <dbReference type="RuleBase" id="RU362062"/>
    </source>
</evidence>
<gene>
    <name evidence="8" type="primary">flgC</name>
    <name evidence="8" type="ORF">IRI77_02625</name>
</gene>
<dbReference type="Pfam" id="PF06429">
    <property type="entry name" value="Flg_bbr_C"/>
    <property type="match status" value="1"/>
</dbReference>
<comment type="subunit">
    <text evidence="5 6">The basal body constitutes a major portion of the flagellar organelle and consists of four rings (L,P,S, and M) mounted on a central rod. The rod consists of about 26 subunits of FlgG in the distal portion, and FlgB, FlgC and FlgF are thought to build up the proximal portion of the rod with about 6 subunits each.</text>
</comment>
<evidence type="ECO:0000259" key="7">
    <source>
        <dbReference type="Pfam" id="PF06429"/>
    </source>
</evidence>
<dbReference type="PANTHER" id="PTHR30435">
    <property type="entry name" value="FLAGELLAR PROTEIN"/>
    <property type="match status" value="1"/>
</dbReference>
<dbReference type="GO" id="GO:0071978">
    <property type="term" value="P:bacterial-type flagellum-dependent swarming motility"/>
    <property type="evidence" value="ECO:0007669"/>
    <property type="project" value="TreeGrafter"/>
</dbReference>
<dbReference type="KEGG" id="pfer:IRI77_02625"/>
<keyword evidence="8" id="KW-0282">Flagellum</keyword>
<name>A0A7S7NTC1_PALFE</name>
<comment type="subcellular location">
    <subcellularLocation>
        <location evidence="1 6">Bacterial flagellum basal body</location>
    </subcellularLocation>
</comment>
<dbReference type="InterPro" id="IPR010930">
    <property type="entry name" value="Flg_bb/hook_C_dom"/>
</dbReference>
<accession>A0A7S7NTC1</accession>
<dbReference type="EMBL" id="CP063849">
    <property type="protein sequence ID" value="QOY88874.1"/>
    <property type="molecule type" value="Genomic_DNA"/>
</dbReference>
<evidence type="ECO:0000313" key="8">
    <source>
        <dbReference type="EMBL" id="QOY88874.1"/>
    </source>
</evidence>
<feature type="domain" description="Flagellar basal-body/hook protein C-terminal" evidence="7">
    <location>
        <begin position="99"/>
        <end position="142"/>
    </location>
</feature>
<evidence type="ECO:0000313" key="9">
    <source>
        <dbReference type="Proteomes" id="UP000593892"/>
    </source>
</evidence>
<keyword evidence="9" id="KW-1185">Reference proteome</keyword>
<dbReference type="Proteomes" id="UP000593892">
    <property type="component" value="Chromosome"/>
</dbReference>
<evidence type="ECO:0000256" key="4">
    <source>
        <dbReference type="ARBA" id="ARBA00023143"/>
    </source>
</evidence>
<comment type="similarity">
    <text evidence="2">Belongs to the flagella basal body rod proteins family.</text>
</comment>
<protein>
    <recommendedName>
        <fullName evidence="3 6">Flagellar basal-body rod protein FlgC</fullName>
    </recommendedName>
</protein>
<evidence type="ECO:0000256" key="2">
    <source>
        <dbReference type="ARBA" id="ARBA00009677"/>
    </source>
</evidence>
<dbReference type="AlphaFoldDB" id="A0A7S7NTC1"/>
<organism evidence="8 9">
    <name type="scientific">Paludibaculum fermentans</name>
    <dbReference type="NCBI Taxonomy" id="1473598"/>
    <lineage>
        <taxon>Bacteria</taxon>
        <taxon>Pseudomonadati</taxon>
        <taxon>Acidobacteriota</taxon>
        <taxon>Terriglobia</taxon>
        <taxon>Bryobacterales</taxon>
        <taxon>Bryobacteraceae</taxon>
        <taxon>Paludibaculum</taxon>
    </lineage>
</organism>
<reference evidence="8 9" key="1">
    <citation type="submission" date="2020-10" db="EMBL/GenBank/DDBJ databases">
        <title>Complete genome sequence of Paludibaculum fermentans P105T, a facultatively anaerobic acidobacterium capable of dissimilatory Fe(III) reduction.</title>
        <authorList>
            <person name="Dedysh S.N."/>
            <person name="Beletsky A.V."/>
            <person name="Kulichevskaya I.S."/>
            <person name="Mardanov A.V."/>
            <person name="Ravin N.V."/>
        </authorList>
    </citation>
    <scope>NUCLEOTIDE SEQUENCE [LARGE SCALE GENOMIC DNA]</scope>
    <source>
        <strain evidence="8 9">P105</strain>
    </source>
</reference>
<proteinExistence type="inferred from homology"/>
<keyword evidence="8" id="KW-0969">Cilium</keyword>
<dbReference type="InterPro" id="IPR006299">
    <property type="entry name" value="FlgC"/>
</dbReference>